<feature type="chain" id="PRO_5016844648" evidence="2">
    <location>
        <begin position="23"/>
        <end position="121"/>
    </location>
</feature>
<protein>
    <submittedName>
        <fullName evidence="3">Uncharacterized protein YceK</fullName>
    </submittedName>
</protein>
<dbReference type="PROSITE" id="PS51257">
    <property type="entry name" value="PROKAR_LIPOPROTEIN"/>
    <property type="match status" value="1"/>
</dbReference>
<feature type="region of interest" description="Disordered" evidence="1">
    <location>
        <begin position="92"/>
        <end position="121"/>
    </location>
</feature>
<evidence type="ECO:0000256" key="1">
    <source>
        <dbReference type="SAM" id="MobiDB-lite"/>
    </source>
</evidence>
<reference evidence="3 4" key="1">
    <citation type="submission" date="2018-06" db="EMBL/GenBank/DDBJ databases">
        <title>Genomic Encyclopedia of Type Strains, Phase IV (KMG-IV): sequencing the most valuable type-strain genomes for metagenomic binning, comparative biology and taxonomic classification.</title>
        <authorList>
            <person name="Goeker M."/>
        </authorList>
    </citation>
    <scope>NUCLEOTIDE SEQUENCE [LARGE SCALE GENOMIC DNA]</scope>
    <source>
        <strain evidence="3 4">DSM 30166</strain>
    </source>
</reference>
<dbReference type="NCBIfam" id="NF008628">
    <property type="entry name" value="PRK11616.1"/>
    <property type="match status" value="1"/>
</dbReference>
<dbReference type="InterPro" id="IPR010780">
    <property type="entry name" value="DUF1375"/>
</dbReference>
<evidence type="ECO:0000256" key="2">
    <source>
        <dbReference type="SAM" id="SignalP"/>
    </source>
</evidence>
<gene>
    <name evidence="3" type="ORF">DES54_10861</name>
</gene>
<feature type="signal peptide" evidence="2">
    <location>
        <begin position="1"/>
        <end position="22"/>
    </location>
</feature>
<name>A0A366I8T5_9GAMM</name>
<evidence type="ECO:0000313" key="4">
    <source>
        <dbReference type="Proteomes" id="UP000253046"/>
    </source>
</evidence>
<dbReference type="Pfam" id="PF07119">
    <property type="entry name" value="DUF1375"/>
    <property type="match status" value="1"/>
</dbReference>
<dbReference type="AlphaFoldDB" id="A0A366I8T5"/>
<feature type="compositionally biased region" description="Polar residues" evidence="1">
    <location>
        <begin position="101"/>
        <end position="121"/>
    </location>
</feature>
<evidence type="ECO:0000313" key="3">
    <source>
        <dbReference type="EMBL" id="RBP64366.1"/>
    </source>
</evidence>
<organism evidence="3 4">
    <name type="scientific">Brenneria salicis ATCC 15712 = DSM 30166</name>
    <dbReference type="NCBI Taxonomy" id="714314"/>
    <lineage>
        <taxon>Bacteria</taxon>
        <taxon>Pseudomonadati</taxon>
        <taxon>Pseudomonadota</taxon>
        <taxon>Gammaproteobacteria</taxon>
        <taxon>Enterobacterales</taxon>
        <taxon>Pectobacteriaceae</taxon>
        <taxon>Brenneria</taxon>
    </lineage>
</organism>
<proteinExistence type="predicted"/>
<sequence>MIRLKTAILKKACFSFIITSCAITSLSGCSSVMTRTGSEQGYYSGTRASMDMLRDDDTSWAMLPLVALDLPFSAIADTLLLPYDYYRSGHDHTSMHDRIQQSEQENQSAGSPPTTAAHNQL</sequence>
<comment type="caution">
    <text evidence="3">The sequence shown here is derived from an EMBL/GenBank/DDBJ whole genome shotgun (WGS) entry which is preliminary data.</text>
</comment>
<accession>A0A366I8T5</accession>
<dbReference type="Proteomes" id="UP000253046">
    <property type="component" value="Unassembled WGS sequence"/>
</dbReference>
<dbReference type="OrthoDB" id="6504878at2"/>
<keyword evidence="4" id="KW-1185">Reference proteome</keyword>
<keyword evidence="2" id="KW-0732">Signal</keyword>
<dbReference type="EMBL" id="QNRY01000008">
    <property type="protein sequence ID" value="RBP64366.1"/>
    <property type="molecule type" value="Genomic_DNA"/>
</dbReference>